<dbReference type="Gene3D" id="3.40.50.300">
    <property type="entry name" value="P-loop containing nucleotide triphosphate hydrolases"/>
    <property type="match status" value="1"/>
</dbReference>
<keyword evidence="12" id="KW-0131">Cell cycle</keyword>
<keyword evidence="5 16" id="KW-0812">Transmembrane</keyword>
<dbReference type="RefSeq" id="WP_092482515.1">
    <property type="nucleotide sequence ID" value="NZ_FOYM01000007.1"/>
</dbReference>
<evidence type="ECO:0000256" key="4">
    <source>
        <dbReference type="ARBA" id="ARBA00022618"/>
    </source>
</evidence>
<keyword evidence="10" id="KW-0238">DNA-binding</keyword>
<accession>A0A1I6D8P3</accession>
<evidence type="ECO:0000259" key="17">
    <source>
        <dbReference type="PROSITE" id="PS50901"/>
    </source>
</evidence>
<evidence type="ECO:0000256" key="1">
    <source>
        <dbReference type="ARBA" id="ARBA00004651"/>
    </source>
</evidence>
<dbReference type="SMART" id="SM00843">
    <property type="entry name" value="Ftsk_gamma"/>
    <property type="match status" value="1"/>
</dbReference>
<dbReference type="SUPFAM" id="SSF52540">
    <property type="entry name" value="P-loop containing nucleoside triphosphate hydrolases"/>
    <property type="match status" value="1"/>
</dbReference>
<dbReference type="PANTHER" id="PTHR22683">
    <property type="entry name" value="SPORULATION PROTEIN RELATED"/>
    <property type="match status" value="1"/>
</dbReference>
<keyword evidence="7" id="KW-0159">Chromosome partition</keyword>
<dbReference type="Pfam" id="PF01580">
    <property type="entry name" value="FtsK_SpoIIIE"/>
    <property type="match status" value="1"/>
</dbReference>
<evidence type="ECO:0000256" key="7">
    <source>
        <dbReference type="ARBA" id="ARBA00022829"/>
    </source>
</evidence>
<dbReference type="GO" id="GO:0003677">
    <property type="term" value="F:DNA binding"/>
    <property type="evidence" value="ECO:0007669"/>
    <property type="project" value="UniProtKB-KW"/>
</dbReference>
<keyword evidence="9 16" id="KW-1133">Transmembrane helix</keyword>
<dbReference type="SMART" id="SM00382">
    <property type="entry name" value="AAA"/>
    <property type="match status" value="1"/>
</dbReference>
<feature type="binding site" evidence="15">
    <location>
        <begin position="439"/>
        <end position="446"/>
    </location>
    <ligand>
        <name>ATP</name>
        <dbReference type="ChEBI" id="CHEBI:30616"/>
    </ligand>
</feature>
<evidence type="ECO:0000313" key="18">
    <source>
        <dbReference type="EMBL" id="SFR01840.1"/>
    </source>
</evidence>
<feature type="transmembrane region" description="Helical" evidence="16">
    <location>
        <begin position="12"/>
        <end position="34"/>
    </location>
</feature>
<dbReference type="GO" id="GO:0005886">
    <property type="term" value="C:plasma membrane"/>
    <property type="evidence" value="ECO:0007669"/>
    <property type="project" value="UniProtKB-SubCell"/>
</dbReference>
<protein>
    <submittedName>
        <fullName evidence="18">DNA translocase FtsK</fullName>
    </submittedName>
</protein>
<sequence length="765" mass="83855">MPRGNKLKDELKYEIAGITLLALAILIFISIINPSVGMVGKLVNNSLMRLAGEGRYLLPVLLAFFGCKMLYRKSKARMPVNIYGAMIVTVVALTLLHFSIPGDYVLKAGLQGDGGGIIGGVTYFLLLKSFGIWGVYIILAALLLVGLLLLTNQSIVVLINYVWHKTAGVLKKTIRLVDDFLFVNSSDGEADEQEDAPVIIDRCNVNDMPGNPVDKDYLAEDGEEDAAGEPVATLQKERKSNIIYYRPFRQAADGEAEAYAEEKYEETPANRAELKKSPPATGKKVYKLPSISLLAKPVRGKINKNNRDITENIKRLEETLVSFGIKAKVTQVSRGPAITRYEIQPPPGVKVSRIVGLADDIALSMAAPDVRIEAPIPGKAVVGIEVPNKEIATVYLRELVETVDFQKSPLHLTIALGKDIAGNPIVDDLARMPHLLIAGATGAGKSVCLNTLIAGFLFKSTPEQVKFLIIDPKMVELTTFNGIPHLVSPVVTDPKKAATSLRWAVKEMEYRYELFARSGTRDIIRYNNLMRRQGNDPLPLLVIIIDELADLMMVAPADVEDAICRLAQMARAAGIHLVVATQRPSVDIITGLIKANIPSRISFAVSSQIDSRTILDMGGAEKLLGQGDMLFCPVGASKPVRVQGAYLSDREVEVLVQFWKQQSEPDYDESIVKEAAQTVDAPDPEDELLALAVKIFLETGHASISLLQRRLHIGYARAARLIDIMENKGYVGGYEGSKPRTVLITPDEYMRQFYSRPDAQAGNDN</sequence>
<dbReference type="Proteomes" id="UP000199584">
    <property type="component" value="Unassembled WGS sequence"/>
</dbReference>
<evidence type="ECO:0000256" key="5">
    <source>
        <dbReference type="ARBA" id="ARBA00022692"/>
    </source>
</evidence>
<evidence type="ECO:0000256" key="2">
    <source>
        <dbReference type="ARBA" id="ARBA00006474"/>
    </source>
</evidence>
<dbReference type="Pfam" id="PF13491">
    <property type="entry name" value="FtsK_4TM"/>
    <property type="match status" value="1"/>
</dbReference>
<dbReference type="STRING" id="39060.SAMN05660706_10772"/>
<dbReference type="InterPro" id="IPR036388">
    <property type="entry name" value="WH-like_DNA-bd_sf"/>
</dbReference>
<dbReference type="InterPro" id="IPR025199">
    <property type="entry name" value="FtsK_4TM"/>
</dbReference>
<keyword evidence="6 15" id="KW-0547">Nucleotide-binding</keyword>
<dbReference type="OrthoDB" id="9807790at2"/>
<evidence type="ECO:0000256" key="11">
    <source>
        <dbReference type="ARBA" id="ARBA00023136"/>
    </source>
</evidence>
<dbReference type="GO" id="GO:0005524">
    <property type="term" value="F:ATP binding"/>
    <property type="evidence" value="ECO:0007669"/>
    <property type="project" value="UniProtKB-UniRule"/>
</dbReference>
<dbReference type="InterPro" id="IPR027417">
    <property type="entry name" value="P-loop_NTPase"/>
</dbReference>
<dbReference type="PROSITE" id="PS50901">
    <property type="entry name" value="FTSK"/>
    <property type="match status" value="1"/>
</dbReference>
<dbReference type="Pfam" id="PF09397">
    <property type="entry name" value="FtsK_gamma"/>
    <property type="match status" value="1"/>
</dbReference>
<keyword evidence="8 15" id="KW-0067">ATP-binding</keyword>
<dbReference type="Pfam" id="PF17854">
    <property type="entry name" value="FtsK_alpha"/>
    <property type="match status" value="1"/>
</dbReference>
<dbReference type="EMBL" id="FOYM01000007">
    <property type="protein sequence ID" value="SFR01840.1"/>
    <property type="molecule type" value="Genomic_DNA"/>
</dbReference>
<evidence type="ECO:0000256" key="3">
    <source>
        <dbReference type="ARBA" id="ARBA00022475"/>
    </source>
</evidence>
<proteinExistence type="inferred from homology"/>
<evidence type="ECO:0000256" key="12">
    <source>
        <dbReference type="ARBA" id="ARBA00023306"/>
    </source>
</evidence>
<dbReference type="InterPro" id="IPR050206">
    <property type="entry name" value="FtsK/SpoIIIE/SftA"/>
</dbReference>
<comment type="subunit">
    <text evidence="14">Homohexamer. Forms a ring that surrounds DNA.</text>
</comment>
<dbReference type="Gene3D" id="3.30.980.40">
    <property type="match status" value="1"/>
</dbReference>
<comment type="similarity">
    <text evidence="2">Belongs to the FtsK/SpoIIIE/SftA family.</text>
</comment>
<dbReference type="InterPro" id="IPR003593">
    <property type="entry name" value="AAA+_ATPase"/>
</dbReference>
<comment type="function">
    <text evidence="13">Essential cell division protein that coordinates cell division and chromosome segregation. The N-terminus is involved in assembly of the cell-division machinery. The C-terminus functions as a DNA motor that moves dsDNA in an ATP-dependent manner towards the dif recombination site, which is located within the replication terminus region. Required for activation of the Xer recombinase, allowing activation of chromosome unlinking by recombination.</text>
</comment>
<dbReference type="GO" id="GO:0051301">
    <property type="term" value="P:cell division"/>
    <property type="evidence" value="ECO:0007669"/>
    <property type="project" value="UniProtKB-KW"/>
</dbReference>
<name>A0A1I6D8P3_9FIRM</name>
<evidence type="ECO:0000256" key="13">
    <source>
        <dbReference type="ARBA" id="ARBA00024986"/>
    </source>
</evidence>
<evidence type="ECO:0000256" key="15">
    <source>
        <dbReference type="PROSITE-ProRule" id="PRU00289"/>
    </source>
</evidence>
<dbReference type="InterPro" id="IPR041027">
    <property type="entry name" value="FtsK_alpha"/>
</dbReference>
<dbReference type="SUPFAM" id="SSF46785">
    <property type="entry name" value="Winged helix' DNA-binding domain"/>
    <property type="match status" value="1"/>
</dbReference>
<evidence type="ECO:0000256" key="10">
    <source>
        <dbReference type="ARBA" id="ARBA00023125"/>
    </source>
</evidence>
<evidence type="ECO:0000256" key="9">
    <source>
        <dbReference type="ARBA" id="ARBA00022989"/>
    </source>
</evidence>
<reference evidence="19" key="1">
    <citation type="submission" date="2016-10" db="EMBL/GenBank/DDBJ databases">
        <authorList>
            <person name="Varghese N."/>
            <person name="Submissions S."/>
        </authorList>
    </citation>
    <scope>NUCLEOTIDE SEQUENCE [LARGE SCALE GENOMIC DNA]</scope>
    <source>
        <strain evidence="19">DSM 3669</strain>
    </source>
</reference>
<dbReference type="Gene3D" id="1.10.10.10">
    <property type="entry name" value="Winged helix-like DNA-binding domain superfamily/Winged helix DNA-binding domain"/>
    <property type="match status" value="1"/>
</dbReference>
<feature type="domain" description="FtsK" evidence="17">
    <location>
        <begin position="422"/>
        <end position="612"/>
    </location>
</feature>
<keyword evidence="11 16" id="KW-0472">Membrane</keyword>
<keyword evidence="3" id="KW-1003">Cell membrane</keyword>
<evidence type="ECO:0000313" key="19">
    <source>
        <dbReference type="Proteomes" id="UP000199584"/>
    </source>
</evidence>
<gene>
    <name evidence="18" type="ORF">SAMN05660706_10772</name>
</gene>
<dbReference type="GO" id="GO:0007059">
    <property type="term" value="P:chromosome segregation"/>
    <property type="evidence" value="ECO:0007669"/>
    <property type="project" value="UniProtKB-KW"/>
</dbReference>
<feature type="transmembrane region" description="Helical" evidence="16">
    <location>
        <begin position="80"/>
        <end position="100"/>
    </location>
</feature>
<evidence type="ECO:0000256" key="16">
    <source>
        <dbReference type="SAM" id="Phobius"/>
    </source>
</evidence>
<keyword evidence="4" id="KW-0132">Cell division</keyword>
<dbReference type="InterPro" id="IPR018541">
    <property type="entry name" value="Ftsk_gamma"/>
</dbReference>
<dbReference type="InterPro" id="IPR002543">
    <property type="entry name" value="FtsK_dom"/>
</dbReference>
<keyword evidence="19" id="KW-1185">Reference proteome</keyword>
<evidence type="ECO:0000256" key="6">
    <source>
        <dbReference type="ARBA" id="ARBA00022741"/>
    </source>
</evidence>
<dbReference type="PANTHER" id="PTHR22683:SF41">
    <property type="entry name" value="DNA TRANSLOCASE FTSK"/>
    <property type="match status" value="1"/>
</dbReference>
<organism evidence="18 19">
    <name type="scientific">Desulfoscipio geothermicus DSM 3669</name>
    <dbReference type="NCBI Taxonomy" id="1121426"/>
    <lineage>
        <taxon>Bacteria</taxon>
        <taxon>Bacillati</taxon>
        <taxon>Bacillota</taxon>
        <taxon>Clostridia</taxon>
        <taxon>Eubacteriales</taxon>
        <taxon>Desulfallaceae</taxon>
        <taxon>Desulfoscipio</taxon>
    </lineage>
</organism>
<comment type="subcellular location">
    <subcellularLocation>
        <location evidence="1">Cell membrane</location>
        <topology evidence="1">Multi-pass membrane protein</topology>
    </subcellularLocation>
</comment>
<evidence type="ECO:0000256" key="14">
    <source>
        <dbReference type="ARBA" id="ARBA00025923"/>
    </source>
</evidence>
<evidence type="ECO:0000256" key="8">
    <source>
        <dbReference type="ARBA" id="ARBA00022840"/>
    </source>
</evidence>
<dbReference type="InterPro" id="IPR036390">
    <property type="entry name" value="WH_DNA-bd_sf"/>
</dbReference>
<dbReference type="AlphaFoldDB" id="A0A1I6D8P3"/>